<reference evidence="2 3" key="1">
    <citation type="submission" date="2019-07" db="EMBL/GenBank/DDBJ databases">
        <title>Whole genome shotgun sequence of Knoellia locipacati NBRC 109775.</title>
        <authorList>
            <person name="Hosoyama A."/>
            <person name="Uohara A."/>
            <person name="Ohji S."/>
            <person name="Ichikawa N."/>
        </authorList>
    </citation>
    <scope>NUCLEOTIDE SEQUENCE [LARGE SCALE GENOMIC DNA]</scope>
    <source>
        <strain evidence="2 3">NBRC 109775</strain>
    </source>
</reference>
<comment type="similarity">
    <text evidence="1">Belongs to the UPF0161 family.</text>
</comment>
<proteinExistence type="inferred from homology"/>
<gene>
    <name evidence="2" type="ORF">KLO01_12560</name>
</gene>
<dbReference type="OrthoDB" id="9801753at2"/>
<dbReference type="HAMAP" id="MF_00386">
    <property type="entry name" value="UPF0161_YidD"/>
    <property type="match status" value="1"/>
</dbReference>
<keyword evidence="3" id="KW-1185">Reference proteome</keyword>
<evidence type="ECO:0000313" key="2">
    <source>
        <dbReference type="EMBL" id="GEQ13209.1"/>
    </source>
</evidence>
<dbReference type="GO" id="GO:0005886">
    <property type="term" value="C:plasma membrane"/>
    <property type="evidence" value="ECO:0007669"/>
    <property type="project" value="UniProtKB-SubCell"/>
</dbReference>
<comment type="caution">
    <text evidence="2">The sequence shown here is derived from an EMBL/GenBank/DDBJ whole genome shotgun (WGS) entry which is preliminary data.</text>
</comment>
<dbReference type="RefSeq" id="WP_147063294.1">
    <property type="nucleotide sequence ID" value="NZ_BAABDN010000001.1"/>
</dbReference>
<dbReference type="AlphaFoldDB" id="A0A512SZ22"/>
<name>A0A512SZ22_9MICO</name>
<keyword evidence="1" id="KW-1003">Cell membrane</keyword>
<organism evidence="2 3">
    <name type="scientific">Knoellia locipacati</name>
    <dbReference type="NCBI Taxonomy" id="882824"/>
    <lineage>
        <taxon>Bacteria</taxon>
        <taxon>Bacillati</taxon>
        <taxon>Actinomycetota</taxon>
        <taxon>Actinomycetes</taxon>
        <taxon>Micrococcales</taxon>
        <taxon>Intrasporangiaceae</taxon>
        <taxon>Knoellia</taxon>
    </lineage>
</organism>
<dbReference type="InterPro" id="IPR002696">
    <property type="entry name" value="Membr_insert_effic_factor_YidD"/>
</dbReference>
<keyword evidence="1" id="KW-0472">Membrane</keyword>
<evidence type="ECO:0000313" key="3">
    <source>
        <dbReference type="Proteomes" id="UP000321793"/>
    </source>
</evidence>
<dbReference type="EMBL" id="BKBA01000004">
    <property type="protein sequence ID" value="GEQ13209.1"/>
    <property type="molecule type" value="Genomic_DNA"/>
</dbReference>
<dbReference type="Pfam" id="PF01809">
    <property type="entry name" value="YidD"/>
    <property type="match status" value="1"/>
</dbReference>
<protein>
    <recommendedName>
        <fullName evidence="1">Putative membrane protein insertion efficiency factor</fullName>
    </recommendedName>
</protein>
<dbReference type="SMART" id="SM01234">
    <property type="entry name" value="Haemolytic"/>
    <property type="match status" value="1"/>
</dbReference>
<evidence type="ECO:0000256" key="1">
    <source>
        <dbReference type="HAMAP-Rule" id="MF_00386"/>
    </source>
</evidence>
<dbReference type="Proteomes" id="UP000321793">
    <property type="component" value="Unassembled WGS sequence"/>
</dbReference>
<dbReference type="PANTHER" id="PTHR33383">
    <property type="entry name" value="MEMBRANE PROTEIN INSERTION EFFICIENCY FACTOR-RELATED"/>
    <property type="match status" value="1"/>
</dbReference>
<dbReference type="PANTHER" id="PTHR33383:SF1">
    <property type="entry name" value="MEMBRANE PROTEIN INSERTION EFFICIENCY FACTOR-RELATED"/>
    <property type="match status" value="1"/>
</dbReference>
<sequence>MSVGQVAAKPLVWLVRAYQLVLSPMRPATCRYYPSCSAYAVTALTRYGLLRGTWLTIRRLGRCNPWSPGGVDHVPALPGHPDDADLVARHIPHETTT</sequence>
<accession>A0A512SZ22</accession>
<dbReference type="NCBIfam" id="TIGR00278">
    <property type="entry name" value="membrane protein insertion efficiency factor YidD"/>
    <property type="match status" value="1"/>
</dbReference>
<comment type="subcellular location">
    <subcellularLocation>
        <location evidence="1">Cell membrane</location>
        <topology evidence="1">Peripheral membrane protein</topology>
        <orientation evidence="1">Cytoplasmic side</orientation>
    </subcellularLocation>
</comment>
<comment type="function">
    <text evidence="1">Could be involved in insertion of integral membrane proteins into the membrane.</text>
</comment>